<keyword evidence="9 11" id="KW-0472">Membrane</keyword>
<evidence type="ECO:0000256" key="6">
    <source>
        <dbReference type="ARBA" id="ARBA00022692"/>
    </source>
</evidence>
<name>A0A835UDT2_VANPL</name>
<feature type="transmembrane region" description="Helical" evidence="11">
    <location>
        <begin position="45"/>
        <end position="62"/>
    </location>
</feature>
<dbReference type="PANTHER" id="PTHR10791">
    <property type="entry name" value="RAG1-ACTIVATING PROTEIN 1"/>
    <property type="match status" value="1"/>
</dbReference>
<dbReference type="GO" id="GO:0051119">
    <property type="term" value="F:sugar transmembrane transporter activity"/>
    <property type="evidence" value="ECO:0007669"/>
    <property type="project" value="InterPro"/>
</dbReference>
<feature type="transmembrane region" description="Helical" evidence="11">
    <location>
        <begin position="101"/>
        <end position="119"/>
    </location>
</feature>
<evidence type="ECO:0000256" key="11">
    <source>
        <dbReference type="RuleBase" id="RU910715"/>
    </source>
</evidence>
<keyword evidence="5 11" id="KW-0762">Sugar transport</keyword>
<dbReference type="EMBL" id="JADCNL010000012">
    <property type="protein sequence ID" value="KAG0457927.1"/>
    <property type="molecule type" value="Genomic_DNA"/>
</dbReference>
<accession>A0A835UDT2</accession>
<comment type="function">
    <text evidence="11">Mediates both low-affinity uptake and efflux of sugar across the membrane.</text>
</comment>
<comment type="similarity">
    <text evidence="2 11">Belongs to the SWEET sugar transporter family.</text>
</comment>
<gene>
    <name evidence="12" type="ORF">HPP92_023084</name>
</gene>
<evidence type="ECO:0000256" key="4">
    <source>
        <dbReference type="ARBA" id="ARBA00022475"/>
    </source>
</evidence>
<dbReference type="FunFam" id="1.20.1280.290:FF:000003">
    <property type="entry name" value="Bidirectional sugar transporter SWEET"/>
    <property type="match status" value="1"/>
</dbReference>
<keyword evidence="7" id="KW-0677">Repeat</keyword>
<dbReference type="OrthoDB" id="1729682at2759"/>
<dbReference type="PANTHER" id="PTHR10791:SF22">
    <property type="entry name" value="BIDIRECTIONAL SUGAR TRANSPORTER SWEET11"/>
    <property type="match status" value="1"/>
</dbReference>
<evidence type="ECO:0000313" key="12">
    <source>
        <dbReference type="EMBL" id="KAG0457927.1"/>
    </source>
</evidence>
<dbReference type="Gene3D" id="1.20.1280.290">
    <property type="match status" value="2"/>
</dbReference>
<evidence type="ECO:0000256" key="2">
    <source>
        <dbReference type="ARBA" id="ARBA00007809"/>
    </source>
</evidence>
<keyword evidence="3 11" id="KW-0813">Transport</keyword>
<sequence length="270" mass="29258">MVAEHAVAVAVGIVGNVISFMVYLAPVPTFYRVFKKKSTEGFHSLPYVVALFSAMLWIYYALIKTSAYLLITINSLGCFIETMYILIYLLNAHRKARVETIRVLVLLNIVVFGGIVASTRLLCHGTNRKVILGWICVGFSVGVFVAPLGILRQVVRTKSVEFMPFSLSFFLTVSAAVWLCYGVLSKDKFVALPNVLGLVFGVLQMVLYCIYKDAEVKKSAPPVQVIGVTSVVVAVAGTEVHPMGADEKDRDETADAGGGGELVVGVAVTN</sequence>
<feature type="transmembrane region" description="Helical" evidence="11">
    <location>
        <begin position="68"/>
        <end position="89"/>
    </location>
</feature>
<proteinExistence type="inferred from homology"/>
<feature type="transmembrane region" description="Helical" evidence="11">
    <location>
        <begin position="131"/>
        <end position="150"/>
    </location>
</feature>
<keyword evidence="8 11" id="KW-1133">Transmembrane helix</keyword>
<comment type="function">
    <text evidence="10">Mediates both low-affinity uptake and efflux of sugar across the plasma membrane.</text>
</comment>
<evidence type="ECO:0000256" key="8">
    <source>
        <dbReference type="ARBA" id="ARBA00022989"/>
    </source>
</evidence>
<reference evidence="12 13" key="1">
    <citation type="journal article" date="2020" name="Nat. Food">
        <title>A phased Vanilla planifolia genome enables genetic improvement of flavour and production.</title>
        <authorList>
            <person name="Hasing T."/>
            <person name="Tang H."/>
            <person name="Brym M."/>
            <person name="Khazi F."/>
            <person name="Huang T."/>
            <person name="Chambers A.H."/>
        </authorList>
    </citation>
    <scope>NUCLEOTIDE SEQUENCE [LARGE SCALE GENOMIC DNA]</scope>
    <source>
        <tissue evidence="12">Leaf</tissue>
    </source>
</reference>
<evidence type="ECO:0000256" key="9">
    <source>
        <dbReference type="ARBA" id="ARBA00023136"/>
    </source>
</evidence>
<dbReference type="Pfam" id="PF03083">
    <property type="entry name" value="MtN3_slv"/>
    <property type="match status" value="2"/>
</dbReference>
<feature type="transmembrane region" description="Helical" evidence="11">
    <location>
        <begin position="6"/>
        <end position="25"/>
    </location>
</feature>
<evidence type="ECO:0000313" key="13">
    <source>
        <dbReference type="Proteomes" id="UP000636800"/>
    </source>
</evidence>
<comment type="caution">
    <text evidence="12">The sequence shown here is derived from an EMBL/GenBank/DDBJ whole genome shotgun (WGS) entry which is preliminary data.</text>
</comment>
<feature type="transmembrane region" description="Helical" evidence="11">
    <location>
        <begin position="190"/>
        <end position="211"/>
    </location>
</feature>
<protein>
    <recommendedName>
        <fullName evidence="11">Bidirectional sugar transporter SWEET</fullName>
    </recommendedName>
</protein>
<dbReference type="Proteomes" id="UP000636800">
    <property type="component" value="Chromosome 12"/>
</dbReference>
<evidence type="ECO:0000256" key="3">
    <source>
        <dbReference type="ARBA" id="ARBA00022448"/>
    </source>
</evidence>
<dbReference type="InterPro" id="IPR047664">
    <property type="entry name" value="SWEET"/>
</dbReference>
<evidence type="ECO:0000256" key="7">
    <source>
        <dbReference type="ARBA" id="ARBA00022737"/>
    </source>
</evidence>
<dbReference type="FunFam" id="1.20.1280.290:FF:000001">
    <property type="entry name" value="Bidirectional sugar transporter SWEET"/>
    <property type="match status" value="1"/>
</dbReference>
<evidence type="ECO:0000256" key="10">
    <source>
        <dbReference type="ARBA" id="ARBA00037238"/>
    </source>
</evidence>
<organism evidence="12 13">
    <name type="scientific">Vanilla planifolia</name>
    <name type="common">Vanilla</name>
    <dbReference type="NCBI Taxonomy" id="51239"/>
    <lineage>
        <taxon>Eukaryota</taxon>
        <taxon>Viridiplantae</taxon>
        <taxon>Streptophyta</taxon>
        <taxon>Embryophyta</taxon>
        <taxon>Tracheophyta</taxon>
        <taxon>Spermatophyta</taxon>
        <taxon>Magnoliopsida</taxon>
        <taxon>Liliopsida</taxon>
        <taxon>Asparagales</taxon>
        <taxon>Orchidaceae</taxon>
        <taxon>Vanilloideae</taxon>
        <taxon>Vanilleae</taxon>
        <taxon>Vanilla</taxon>
    </lineage>
</organism>
<evidence type="ECO:0000256" key="5">
    <source>
        <dbReference type="ARBA" id="ARBA00022597"/>
    </source>
</evidence>
<keyword evidence="4" id="KW-1003">Cell membrane</keyword>
<dbReference type="InterPro" id="IPR004316">
    <property type="entry name" value="SWEET_rpt"/>
</dbReference>
<comment type="subcellular location">
    <subcellularLocation>
        <location evidence="1 11">Cell membrane</location>
        <topology evidence="1 11">Multi-pass membrane protein</topology>
    </subcellularLocation>
</comment>
<keyword evidence="6 11" id="KW-0812">Transmembrane</keyword>
<keyword evidence="13" id="KW-1185">Reference proteome</keyword>
<dbReference type="AlphaFoldDB" id="A0A835UDT2"/>
<evidence type="ECO:0000256" key="1">
    <source>
        <dbReference type="ARBA" id="ARBA00004651"/>
    </source>
</evidence>
<dbReference type="GO" id="GO:0005886">
    <property type="term" value="C:plasma membrane"/>
    <property type="evidence" value="ECO:0007669"/>
    <property type="project" value="UniProtKB-SubCell"/>
</dbReference>
<feature type="transmembrane region" description="Helical" evidence="11">
    <location>
        <begin position="162"/>
        <end position="184"/>
    </location>
</feature>